<dbReference type="InterPro" id="IPR013113">
    <property type="entry name" value="SIP_FAD-bd"/>
</dbReference>
<reference evidence="3" key="1">
    <citation type="journal article" date="2021" name="Front. Microbiol.">
        <title>Comprehensive Comparative Genomics and Phenotyping of Methylobacterium Species.</title>
        <authorList>
            <person name="Alessa O."/>
            <person name="Ogura Y."/>
            <person name="Fujitani Y."/>
            <person name="Takami H."/>
            <person name="Hayashi T."/>
            <person name="Sahin N."/>
            <person name="Tani A."/>
        </authorList>
    </citation>
    <scope>NUCLEOTIDE SEQUENCE</scope>
    <source>
        <strain evidence="3">KCTC 52305</strain>
    </source>
</reference>
<feature type="domain" description="FAD-binding FR-type" evidence="2">
    <location>
        <begin position="105"/>
        <end position="238"/>
    </location>
</feature>
<organism evidence="3 4">
    <name type="scientific">Methylobacterium crusticola</name>
    <dbReference type="NCBI Taxonomy" id="1697972"/>
    <lineage>
        <taxon>Bacteria</taxon>
        <taxon>Pseudomonadati</taxon>
        <taxon>Pseudomonadota</taxon>
        <taxon>Alphaproteobacteria</taxon>
        <taxon>Hyphomicrobiales</taxon>
        <taxon>Methylobacteriaceae</taxon>
        <taxon>Methylobacterium</taxon>
    </lineage>
</organism>
<comment type="caution">
    <text evidence="3">The sequence shown here is derived from an EMBL/GenBank/DDBJ whole genome shotgun (WGS) entry which is preliminary data.</text>
</comment>
<name>A0ABQ4R8K8_9HYPH</name>
<keyword evidence="4" id="KW-1185">Reference proteome</keyword>
<dbReference type="Proteomes" id="UP001055167">
    <property type="component" value="Unassembled WGS sequence"/>
</dbReference>
<evidence type="ECO:0000313" key="3">
    <source>
        <dbReference type="EMBL" id="GJD53454.1"/>
    </source>
</evidence>
<dbReference type="Pfam" id="PF09981">
    <property type="entry name" value="DUF2218"/>
    <property type="match status" value="1"/>
</dbReference>
<protein>
    <recommendedName>
        <fullName evidence="2">FAD-binding FR-type domain-containing protein</fullName>
    </recommendedName>
</protein>
<dbReference type="SUPFAM" id="SSF63380">
    <property type="entry name" value="Riboflavin synthase domain-like"/>
    <property type="match status" value="1"/>
</dbReference>
<evidence type="ECO:0000259" key="2">
    <source>
        <dbReference type="PROSITE" id="PS51384"/>
    </source>
</evidence>
<dbReference type="InterPro" id="IPR039261">
    <property type="entry name" value="FNR_nucleotide-bd"/>
</dbReference>
<dbReference type="InterPro" id="IPR014543">
    <property type="entry name" value="UCP028291"/>
</dbReference>
<dbReference type="PROSITE" id="PS51384">
    <property type="entry name" value="FAD_FR"/>
    <property type="match status" value="1"/>
</dbReference>
<gene>
    <name evidence="3" type="ORF">OPKNFCMD_6229</name>
</gene>
<dbReference type="Gene3D" id="3.30.310.50">
    <property type="entry name" value="Alpha-D-phosphohexomutase, C-terminal domain"/>
    <property type="match status" value="1"/>
</dbReference>
<dbReference type="CDD" id="cd06193">
    <property type="entry name" value="siderophore_interacting"/>
    <property type="match status" value="1"/>
</dbReference>
<dbReference type="RefSeq" id="WP_128566465.1">
    <property type="nucleotide sequence ID" value="NZ_BPQH01000030.1"/>
</dbReference>
<dbReference type="EMBL" id="BPQH01000030">
    <property type="protein sequence ID" value="GJD53454.1"/>
    <property type="molecule type" value="Genomic_DNA"/>
</dbReference>
<dbReference type="Pfam" id="PF04954">
    <property type="entry name" value="SIP"/>
    <property type="match status" value="1"/>
</dbReference>
<evidence type="ECO:0000256" key="1">
    <source>
        <dbReference type="ARBA" id="ARBA00035644"/>
    </source>
</evidence>
<dbReference type="Pfam" id="PF08021">
    <property type="entry name" value="FAD_binding_9"/>
    <property type="match status" value="1"/>
</dbReference>
<dbReference type="InterPro" id="IPR017938">
    <property type="entry name" value="Riboflavin_synthase-like_b-brl"/>
</dbReference>
<dbReference type="InterPro" id="IPR007037">
    <property type="entry name" value="SIP_rossman_dom"/>
</dbReference>
<dbReference type="InterPro" id="IPR039374">
    <property type="entry name" value="SIP_fam"/>
</dbReference>
<dbReference type="InterPro" id="IPR017927">
    <property type="entry name" value="FAD-bd_FR_type"/>
</dbReference>
<reference evidence="3" key="2">
    <citation type="submission" date="2021-08" db="EMBL/GenBank/DDBJ databases">
        <authorList>
            <person name="Tani A."/>
            <person name="Ola A."/>
            <person name="Ogura Y."/>
            <person name="Katsura K."/>
            <person name="Hayashi T."/>
        </authorList>
    </citation>
    <scope>NUCLEOTIDE SEQUENCE</scope>
    <source>
        <strain evidence="3">KCTC 52305</strain>
    </source>
</reference>
<proteinExistence type="inferred from homology"/>
<evidence type="ECO:0000313" key="4">
    <source>
        <dbReference type="Proteomes" id="UP001055167"/>
    </source>
</evidence>
<dbReference type="Gene3D" id="2.40.30.10">
    <property type="entry name" value="Translation factors"/>
    <property type="match status" value="1"/>
</dbReference>
<sequence length="367" mass="38870">MTTLVSEARVWVAEPARIVGDLCAHFLEHDVPVEHGEAAGRILFDVGLGLVAAAPGGILLRAESPDDAGLAVIKFMLASHLLEHPAAADAAIAWTGDGCDDAVLPSLRELQVRRVEDLTPRMRRITFAGRDLARYDAPDMHVHLLIPPLGRPPAWPVPGPTGIPLWPQDEARPAIRTYTIRRIDPAAGEIAIDFVRHAPAGGAGPDPDGAGPGTAFAERARPGDVVGILGPGGRTAGDAEWYLLAGDETALPAIGRILERLPAGAAGVAVIEVADAGEEQPLAHPPGVALRWLHRGPAPAGSTSLILDAVRAVEIPAGRRVFAWAGTEFETFKGLRAHWRRACGLDRTRHLAVAYWRRGATADEEAA</sequence>
<dbReference type="Gene3D" id="3.40.50.80">
    <property type="entry name" value="Nucleotide-binding domain of ferredoxin-NADP reductase (FNR) module"/>
    <property type="match status" value="1"/>
</dbReference>
<dbReference type="PANTHER" id="PTHR30157:SF0">
    <property type="entry name" value="NADPH-DEPENDENT FERRIC-CHELATE REDUCTASE"/>
    <property type="match status" value="1"/>
</dbReference>
<dbReference type="PANTHER" id="PTHR30157">
    <property type="entry name" value="FERRIC REDUCTASE, NADPH-DEPENDENT"/>
    <property type="match status" value="1"/>
</dbReference>
<comment type="similarity">
    <text evidence="1">Belongs to the SIP oxidoreductase family.</text>
</comment>
<accession>A0ABQ4R8K8</accession>